<evidence type="ECO:0008006" key="5">
    <source>
        <dbReference type="Google" id="ProtNLM"/>
    </source>
</evidence>
<keyword evidence="1" id="KW-0175">Coiled coil</keyword>
<dbReference type="InterPro" id="IPR043128">
    <property type="entry name" value="Rev_trsase/Diguanyl_cyclase"/>
</dbReference>
<feature type="region of interest" description="Disordered" evidence="2">
    <location>
        <begin position="181"/>
        <end position="212"/>
    </location>
</feature>
<dbReference type="PANTHER" id="PTHR33050">
    <property type="entry name" value="REVERSE TRANSCRIPTASE DOMAIN-CONTAINING PROTEIN"/>
    <property type="match status" value="1"/>
</dbReference>
<feature type="compositionally biased region" description="Low complexity" evidence="2">
    <location>
        <begin position="197"/>
        <end position="212"/>
    </location>
</feature>
<protein>
    <recommendedName>
        <fullName evidence="5">Reverse transcriptase RNase H-like domain-containing protein</fullName>
    </recommendedName>
</protein>
<dbReference type="PANTHER" id="PTHR33050:SF7">
    <property type="entry name" value="RIBONUCLEASE H"/>
    <property type="match status" value="1"/>
</dbReference>
<dbReference type="CDD" id="cd09275">
    <property type="entry name" value="RNase_HI_RT_DIRS1"/>
    <property type="match status" value="1"/>
</dbReference>
<keyword evidence="4" id="KW-1185">Reference proteome</keyword>
<dbReference type="InterPro" id="IPR052055">
    <property type="entry name" value="Hepadnavirus_pol/RT"/>
</dbReference>
<comment type="caution">
    <text evidence="3">The sequence shown here is derived from an EMBL/GenBank/DDBJ whole genome shotgun (WGS) entry which is preliminary data.</text>
</comment>
<dbReference type="InterPro" id="IPR043502">
    <property type="entry name" value="DNA/RNA_pol_sf"/>
</dbReference>
<dbReference type="Gene3D" id="3.30.70.270">
    <property type="match status" value="1"/>
</dbReference>
<dbReference type="Gene3D" id="3.10.10.10">
    <property type="entry name" value="HIV Type 1 Reverse Transcriptase, subunit A, domain 1"/>
    <property type="match status" value="1"/>
</dbReference>
<proteinExistence type="predicted"/>
<dbReference type="EMBL" id="JAANQT010002030">
    <property type="protein sequence ID" value="KAG1303321.1"/>
    <property type="molecule type" value="Genomic_DNA"/>
</dbReference>
<evidence type="ECO:0000313" key="4">
    <source>
        <dbReference type="Proteomes" id="UP000716291"/>
    </source>
</evidence>
<reference evidence="3" key="1">
    <citation type="journal article" date="2020" name="Microb. Genom.">
        <title>Genetic diversity of clinical and environmental Mucorales isolates obtained from an investigation of mucormycosis cases among solid organ transplant recipients.</title>
        <authorList>
            <person name="Nguyen M.H."/>
            <person name="Kaul D."/>
            <person name="Muto C."/>
            <person name="Cheng S.J."/>
            <person name="Richter R.A."/>
            <person name="Bruno V.M."/>
            <person name="Liu G."/>
            <person name="Beyhan S."/>
            <person name="Sundermann A.J."/>
            <person name="Mounaud S."/>
            <person name="Pasculle A.W."/>
            <person name="Nierman W.C."/>
            <person name="Driscoll E."/>
            <person name="Cumbie R."/>
            <person name="Clancy C.J."/>
            <person name="Dupont C.L."/>
        </authorList>
    </citation>
    <scope>NUCLEOTIDE SEQUENCE</scope>
    <source>
        <strain evidence="3">GL11</strain>
    </source>
</reference>
<dbReference type="AlphaFoldDB" id="A0A9P7BMZ2"/>
<dbReference type="Proteomes" id="UP000716291">
    <property type="component" value="Unassembled WGS sequence"/>
</dbReference>
<evidence type="ECO:0000256" key="2">
    <source>
        <dbReference type="SAM" id="MobiDB-lite"/>
    </source>
</evidence>
<organism evidence="3 4">
    <name type="scientific">Rhizopus oryzae</name>
    <name type="common">Mucormycosis agent</name>
    <name type="synonym">Rhizopus arrhizus var. delemar</name>
    <dbReference type="NCBI Taxonomy" id="64495"/>
    <lineage>
        <taxon>Eukaryota</taxon>
        <taxon>Fungi</taxon>
        <taxon>Fungi incertae sedis</taxon>
        <taxon>Mucoromycota</taxon>
        <taxon>Mucoromycotina</taxon>
        <taxon>Mucoromycetes</taxon>
        <taxon>Mucorales</taxon>
        <taxon>Mucorineae</taxon>
        <taxon>Rhizopodaceae</taxon>
        <taxon>Rhizopus</taxon>
    </lineage>
</organism>
<evidence type="ECO:0000313" key="3">
    <source>
        <dbReference type="EMBL" id="KAG1303321.1"/>
    </source>
</evidence>
<gene>
    <name evidence="3" type="ORF">G6F64_010174</name>
</gene>
<evidence type="ECO:0000256" key="1">
    <source>
        <dbReference type="SAM" id="Coils"/>
    </source>
</evidence>
<name>A0A9P7BMZ2_RHIOR</name>
<accession>A0A9P7BMZ2</accession>
<sequence length="625" mass="73080">METLYQWKSLSNLMELLTNNNKRISNDFEKTQKNMNRENGQLQNELIQNYTKKSADTRLTRLKQLQRFTKSVKQRDFKPKLLLRSMKNYNMSYNIQPTGKKLETLYKSQQSKSKRLAIFGFTQTKNQERIAKSYAINALNLPPSIRHHVPKKENHKTTNAFSDEFLDVLYQARWERDIITKQSSGHFQHSNRGRGNGYSRGNRGNSRSFRGGFRGGRSSFFWTTPRWDLHPFDIQQPTQQLPQQSQPKQRLISTVDSNLQRTTKKIIPTDKQHYNIPSDGIKPGGRLQRFYQQWKKITSHRWPLSVVQEGYKIQFNKTPQPWKIRPLHLNQIEQQAVNEAVLKFLKTDIIEISPDQNTDYLSNFFTIQEPNKRRPILDCQKINQFIQCHHFKMEGVPALRELMEKNDYMCKLDLKDAYVVVGLHPQSRKYLTFMNQGVPRLSIQFHNHEDHSAYDKNQQIDQPNKTGFITTDENLQMRDLARSLQIHQQKWEAPFNLSSHSITELQWWINLVSSKNGLPIQRIENEQPAITIHVDASDIAWGVASPELETMGYWTNEEKGHSINVRELSAILFAIQLHAKKYKNSSGTSSPLLQDLAVKIQDICNQYKLKVEYHHIPGVNNIQAD</sequence>
<feature type="coiled-coil region" evidence="1">
    <location>
        <begin position="14"/>
        <end position="45"/>
    </location>
</feature>
<dbReference type="SUPFAM" id="SSF56672">
    <property type="entry name" value="DNA/RNA polymerases"/>
    <property type="match status" value="1"/>
</dbReference>